<dbReference type="RefSeq" id="WP_116470931.1">
    <property type="nucleotide sequence ID" value="NZ_QENQ01000001.1"/>
</dbReference>
<evidence type="ECO:0008006" key="4">
    <source>
        <dbReference type="Google" id="ProtNLM"/>
    </source>
</evidence>
<gene>
    <name evidence="2" type="ORF">DD559_14770</name>
</gene>
<reference evidence="2 3" key="1">
    <citation type="submission" date="2018-05" db="EMBL/GenBank/DDBJ databases">
        <title>Description of Sphingomonas pokkalii sp nov, isolated from the rhizosphere of saline tolerant pokkali rice and its draft genome analysis.</title>
        <authorList>
            <person name="Menon R."/>
            <person name="Kumari S."/>
            <person name="Rameshkumar N."/>
        </authorList>
    </citation>
    <scope>NUCLEOTIDE SEQUENCE [LARGE SCALE GENOMIC DNA]</scope>
    <source>
        <strain evidence="2 3">L3B27</strain>
    </source>
</reference>
<evidence type="ECO:0000313" key="2">
    <source>
        <dbReference type="EMBL" id="PVX31549.1"/>
    </source>
</evidence>
<keyword evidence="3" id="KW-1185">Reference proteome</keyword>
<evidence type="ECO:0000256" key="1">
    <source>
        <dbReference type="SAM" id="SignalP"/>
    </source>
</evidence>
<comment type="caution">
    <text evidence="2">The sequence shown here is derived from an EMBL/GenBank/DDBJ whole genome shotgun (WGS) entry which is preliminary data.</text>
</comment>
<proteinExistence type="predicted"/>
<dbReference type="PROSITE" id="PS51257">
    <property type="entry name" value="PROKAR_LIPOPROTEIN"/>
    <property type="match status" value="1"/>
</dbReference>
<dbReference type="AlphaFoldDB" id="A0A2U0SJP2"/>
<dbReference type="Proteomes" id="UP000245890">
    <property type="component" value="Unassembled WGS sequence"/>
</dbReference>
<accession>A0A2U0SJP2</accession>
<name>A0A2U0SJP2_9SPHN</name>
<feature type="signal peptide" evidence="1">
    <location>
        <begin position="1"/>
        <end position="24"/>
    </location>
</feature>
<protein>
    <recommendedName>
        <fullName evidence="4">PepSY domain-containing protein</fullName>
    </recommendedName>
</protein>
<sequence length="122" mass="12540">MTKWILLPALAALALAGCQSGSEATGNAAVNTAAESNAVVGNGAAGDNVAAQVIAMTDAQRNAVFIRAIMDAGLKCDHVDSSQRLPDQDGLPLWRANCKGGDAHMVIITPDGIAKIVSRTDR</sequence>
<evidence type="ECO:0000313" key="3">
    <source>
        <dbReference type="Proteomes" id="UP000245890"/>
    </source>
</evidence>
<feature type="chain" id="PRO_5015773736" description="PepSY domain-containing protein" evidence="1">
    <location>
        <begin position="25"/>
        <end position="122"/>
    </location>
</feature>
<organism evidence="2 3">
    <name type="scientific">Sphingomonas pokkalii</name>
    <dbReference type="NCBI Taxonomy" id="2175090"/>
    <lineage>
        <taxon>Bacteria</taxon>
        <taxon>Pseudomonadati</taxon>
        <taxon>Pseudomonadota</taxon>
        <taxon>Alphaproteobacteria</taxon>
        <taxon>Sphingomonadales</taxon>
        <taxon>Sphingomonadaceae</taxon>
        <taxon>Sphingomonas</taxon>
    </lineage>
</organism>
<keyword evidence="1" id="KW-0732">Signal</keyword>
<dbReference type="EMBL" id="QENQ01000001">
    <property type="protein sequence ID" value="PVX31549.1"/>
    <property type="molecule type" value="Genomic_DNA"/>
</dbReference>
<dbReference type="OrthoDB" id="7472823at2"/>